<dbReference type="PANTHER" id="PTHR48081">
    <property type="entry name" value="AB HYDROLASE SUPERFAMILY PROTEIN C4A8.06C"/>
    <property type="match status" value="1"/>
</dbReference>
<evidence type="ECO:0000256" key="1">
    <source>
        <dbReference type="ARBA" id="ARBA00022801"/>
    </source>
</evidence>
<evidence type="ECO:0000313" key="3">
    <source>
        <dbReference type="EMBL" id="CAK7232066.1"/>
    </source>
</evidence>
<sequence length="348" mass="37671">MAASRYAHLSAPDPAWLSVAEKHAPLDALAAEVYRLPLAEFRKVPYRPSPLPSNVPQPDTDITIRTDSATARDGASIGLRIYAPVGEAKEKRPLFYNIHGGGWAVGTTETEEAQNRFVAARNGAVVVSVDYRLAPEHPFPTAIHDSMDGLQWCLEHASELGVDTDRIVLGGGSAGANIVAAMTLLLRDDAPLKGQFIVIGQVLNIPVTCHPSHSPSAKYELLSYEQNKHVPLVDAERMHIYWNHYIPAAEAGSLLASPLLASSLANLPPALVQVAGMDPLRDGGLAYAEALKSAGVATTLKIYPGMPHAFYVYPDLEPSQQYFDTVVEWIASLGRNKVQGEETHIINF</sequence>
<name>A0ABP0CKX9_9PEZI</name>
<dbReference type="Gene3D" id="3.40.50.1820">
    <property type="entry name" value="alpha/beta hydrolase"/>
    <property type="match status" value="1"/>
</dbReference>
<dbReference type="SUPFAM" id="SSF53474">
    <property type="entry name" value="alpha/beta-Hydrolases"/>
    <property type="match status" value="1"/>
</dbReference>
<dbReference type="EMBL" id="CAWUHB010000062">
    <property type="protein sequence ID" value="CAK7232066.1"/>
    <property type="molecule type" value="Genomic_DNA"/>
</dbReference>
<evidence type="ECO:0000259" key="2">
    <source>
        <dbReference type="Pfam" id="PF07859"/>
    </source>
</evidence>
<accession>A0ABP0CKX9</accession>
<dbReference type="InterPro" id="IPR013094">
    <property type="entry name" value="AB_hydrolase_3"/>
</dbReference>
<keyword evidence="1" id="KW-0378">Hydrolase</keyword>
<dbReference type="InterPro" id="IPR029058">
    <property type="entry name" value="AB_hydrolase_fold"/>
</dbReference>
<feature type="domain" description="Alpha/beta hydrolase fold-3" evidence="2">
    <location>
        <begin position="97"/>
        <end position="311"/>
    </location>
</feature>
<comment type="caution">
    <text evidence="3">The sequence shown here is derived from an EMBL/GenBank/DDBJ whole genome shotgun (WGS) entry which is preliminary data.</text>
</comment>
<protein>
    <recommendedName>
        <fullName evidence="2">Alpha/beta hydrolase fold-3 domain-containing protein</fullName>
    </recommendedName>
</protein>
<dbReference type="InterPro" id="IPR050300">
    <property type="entry name" value="GDXG_lipolytic_enzyme"/>
</dbReference>
<keyword evidence="4" id="KW-1185">Reference proteome</keyword>
<reference evidence="3 4" key="1">
    <citation type="submission" date="2024-01" db="EMBL/GenBank/DDBJ databases">
        <authorList>
            <person name="Allen C."/>
            <person name="Tagirdzhanova G."/>
        </authorList>
    </citation>
    <scope>NUCLEOTIDE SEQUENCE [LARGE SCALE GENOMIC DNA]</scope>
</reference>
<dbReference type="Pfam" id="PF07859">
    <property type="entry name" value="Abhydrolase_3"/>
    <property type="match status" value="1"/>
</dbReference>
<proteinExistence type="predicted"/>
<dbReference type="Proteomes" id="UP001642405">
    <property type="component" value="Unassembled WGS sequence"/>
</dbReference>
<organism evidence="3 4">
    <name type="scientific">Sporothrix curviconia</name>
    <dbReference type="NCBI Taxonomy" id="1260050"/>
    <lineage>
        <taxon>Eukaryota</taxon>
        <taxon>Fungi</taxon>
        <taxon>Dikarya</taxon>
        <taxon>Ascomycota</taxon>
        <taxon>Pezizomycotina</taxon>
        <taxon>Sordariomycetes</taxon>
        <taxon>Sordariomycetidae</taxon>
        <taxon>Ophiostomatales</taxon>
        <taxon>Ophiostomataceae</taxon>
        <taxon>Sporothrix</taxon>
    </lineage>
</organism>
<dbReference type="PANTHER" id="PTHR48081:SF8">
    <property type="entry name" value="ALPHA_BETA HYDROLASE FOLD-3 DOMAIN-CONTAINING PROTEIN-RELATED"/>
    <property type="match status" value="1"/>
</dbReference>
<evidence type="ECO:0000313" key="4">
    <source>
        <dbReference type="Proteomes" id="UP001642405"/>
    </source>
</evidence>
<gene>
    <name evidence="3" type="ORF">SCUCBS95973_008136</name>
</gene>